<comment type="similarity">
    <text evidence="1 9 10">Belongs to the universal ribosomal protein uL1 family.</text>
</comment>
<evidence type="ECO:0000256" key="7">
    <source>
        <dbReference type="ARBA" id="ARBA00023274"/>
    </source>
</evidence>
<dbReference type="InterPro" id="IPR023674">
    <property type="entry name" value="Ribosomal_uL1-like"/>
</dbReference>
<comment type="function">
    <text evidence="9">Binds directly to 23S rRNA. The L1 stalk is quite mobile in the ribosome, and is involved in E site tRNA release.</text>
</comment>
<dbReference type="PIRSF" id="PIRSF002155">
    <property type="entry name" value="Ribosomal_L1"/>
    <property type="match status" value="1"/>
</dbReference>
<reference evidence="11 12" key="1">
    <citation type="submission" date="2018-08" db="EMBL/GenBank/DDBJ databases">
        <title>Draft genome of candidate division NPL-UPA2 bacterium Unc8 that adapted to ultra-basic serpentinizing groundwater.</title>
        <authorList>
            <person name="Ishii S."/>
            <person name="Suzuki S."/>
            <person name="Nealson K.H."/>
        </authorList>
    </citation>
    <scope>NUCLEOTIDE SEQUENCE [LARGE SCALE GENOMIC DNA]</scope>
    <source>
        <strain evidence="11">Unc8</strain>
    </source>
</reference>
<dbReference type="GO" id="GO:0015934">
    <property type="term" value="C:large ribosomal subunit"/>
    <property type="evidence" value="ECO:0007669"/>
    <property type="project" value="InterPro"/>
</dbReference>
<dbReference type="NCBIfam" id="TIGR01169">
    <property type="entry name" value="rplA_bact"/>
    <property type="match status" value="1"/>
</dbReference>
<comment type="subunit">
    <text evidence="9">Part of the 50S ribosomal subunit.</text>
</comment>
<evidence type="ECO:0000256" key="5">
    <source>
        <dbReference type="ARBA" id="ARBA00022884"/>
    </source>
</evidence>
<evidence type="ECO:0000313" key="12">
    <source>
        <dbReference type="Proteomes" id="UP000266287"/>
    </source>
</evidence>
<sequence>MSKRGKRYSESEKLLEKKNYSLSEAIALSKQMAKAKFDETIEVAFRLGIDTRKADQQVRGALSLPYGIGKEKSVLVFAKGEAAKEATSAGADFVGAEELIERIKGGWMGFDTVVATPDIMKEVGKIGRLLGPRGLMPTPKVGTVTTEIGKTVEAIKKGRVEFRSDKSGNVHLPVGKKSFDDDRLRGNILAVIAAIKDARQPSCKGTYIRCITISSTMGPGVRLDLRQIM</sequence>
<keyword evidence="9" id="KW-0820">tRNA-binding</keyword>
<dbReference type="PANTHER" id="PTHR36427">
    <property type="entry name" value="54S RIBOSOMAL PROTEIN L1, MITOCHONDRIAL"/>
    <property type="match status" value="1"/>
</dbReference>
<evidence type="ECO:0000256" key="10">
    <source>
        <dbReference type="RuleBase" id="RU000659"/>
    </source>
</evidence>
<dbReference type="GO" id="GO:0019843">
    <property type="term" value="F:rRNA binding"/>
    <property type="evidence" value="ECO:0007669"/>
    <property type="project" value="UniProtKB-UniRule"/>
</dbReference>
<dbReference type="FunFam" id="3.40.50.790:FF:000001">
    <property type="entry name" value="50S ribosomal protein L1"/>
    <property type="match status" value="1"/>
</dbReference>
<dbReference type="InterPro" id="IPR016095">
    <property type="entry name" value="Ribosomal_uL1_3-a/b-sand"/>
</dbReference>
<dbReference type="InterPro" id="IPR028364">
    <property type="entry name" value="Ribosomal_uL1/biogenesis"/>
</dbReference>
<evidence type="ECO:0000256" key="8">
    <source>
        <dbReference type="ARBA" id="ARBA00035241"/>
    </source>
</evidence>
<evidence type="ECO:0000256" key="1">
    <source>
        <dbReference type="ARBA" id="ARBA00010531"/>
    </source>
</evidence>
<dbReference type="GO" id="GO:0006412">
    <property type="term" value="P:translation"/>
    <property type="evidence" value="ECO:0007669"/>
    <property type="project" value="UniProtKB-UniRule"/>
</dbReference>
<dbReference type="Proteomes" id="UP000266287">
    <property type="component" value="Unassembled WGS sequence"/>
</dbReference>
<evidence type="ECO:0000256" key="3">
    <source>
        <dbReference type="ARBA" id="ARBA00022730"/>
    </source>
</evidence>
<dbReference type="HAMAP" id="MF_01318_B">
    <property type="entry name" value="Ribosomal_uL1_B"/>
    <property type="match status" value="1"/>
</dbReference>
<evidence type="ECO:0000256" key="2">
    <source>
        <dbReference type="ARBA" id="ARBA00022491"/>
    </source>
</evidence>
<dbReference type="Gene3D" id="3.30.190.20">
    <property type="match status" value="1"/>
</dbReference>
<evidence type="ECO:0000256" key="6">
    <source>
        <dbReference type="ARBA" id="ARBA00022980"/>
    </source>
</evidence>
<comment type="caution">
    <text evidence="11">The sequence shown here is derived from an EMBL/GenBank/DDBJ whole genome shotgun (WGS) entry which is preliminary data.</text>
</comment>
<dbReference type="CDD" id="cd00403">
    <property type="entry name" value="Ribosomal_L1"/>
    <property type="match status" value="1"/>
</dbReference>
<keyword evidence="4 9" id="KW-0810">Translation regulation</keyword>
<keyword evidence="7 9" id="KW-0687">Ribonucleoprotein</keyword>
<dbReference type="AlphaFoldDB" id="A0A399FVY7"/>
<evidence type="ECO:0000313" key="11">
    <source>
        <dbReference type="EMBL" id="RII00311.1"/>
    </source>
</evidence>
<evidence type="ECO:0000256" key="9">
    <source>
        <dbReference type="HAMAP-Rule" id="MF_01318"/>
    </source>
</evidence>
<dbReference type="InterPro" id="IPR002143">
    <property type="entry name" value="Ribosomal_uL1"/>
</dbReference>
<name>A0A399FVY7_UNCN2</name>
<dbReference type="Pfam" id="PF00687">
    <property type="entry name" value="Ribosomal_L1"/>
    <property type="match status" value="1"/>
</dbReference>
<dbReference type="GO" id="GO:0000049">
    <property type="term" value="F:tRNA binding"/>
    <property type="evidence" value="ECO:0007669"/>
    <property type="project" value="UniProtKB-KW"/>
</dbReference>
<comment type="function">
    <text evidence="9">Protein L1 is also a translational repressor protein, it controls the translation of the L11 operon by binding to its mRNA.</text>
</comment>
<protein>
    <recommendedName>
        <fullName evidence="8 9">Large ribosomal subunit protein uL1</fullName>
    </recommendedName>
</protein>
<dbReference type="InterPro" id="IPR005878">
    <property type="entry name" value="Ribosom_uL1_bac-type"/>
</dbReference>
<proteinExistence type="inferred from homology"/>
<dbReference type="PANTHER" id="PTHR36427:SF3">
    <property type="entry name" value="LARGE RIBOSOMAL SUBUNIT PROTEIN UL1M"/>
    <property type="match status" value="1"/>
</dbReference>
<dbReference type="GO" id="GO:0006417">
    <property type="term" value="P:regulation of translation"/>
    <property type="evidence" value="ECO:0007669"/>
    <property type="project" value="UniProtKB-KW"/>
</dbReference>
<accession>A0A399FVY7</accession>
<dbReference type="SUPFAM" id="SSF56808">
    <property type="entry name" value="Ribosomal protein L1"/>
    <property type="match status" value="1"/>
</dbReference>
<gene>
    <name evidence="9" type="primary">rplA</name>
    <name evidence="11" type="ORF">B9J77_03245</name>
</gene>
<keyword evidence="2 9" id="KW-0678">Repressor</keyword>
<dbReference type="GO" id="GO:0003735">
    <property type="term" value="F:structural constituent of ribosome"/>
    <property type="evidence" value="ECO:0007669"/>
    <property type="project" value="InterPro"/>
</dbReference>
<dbReference type="Gene3D" id="3.40.50.790">
    <property type="match status" value="1"/>
</dbReference>
<dbReference type="EMBL" id="NDHY01000005">
    <property type="protein sequence ID" value="RII00311.1"/>
    <property type="molecule type" value="Genomic_DNA"/>
</dbReference>
<keyword evidence="5 9" id="KW-0694">RNA-binding</keyword>
<dbReference type="PROSITE" id="PS01199">
    <property type="entry name" value="RIBOSOMAL_L1"/>
    <property type="match status" value="1"/>
</dbReference>
<keyword evidence="3 9" id="KW-0699">rRNA-binding</keyword>
<dbReference type="InterPro" id="IPR023673">
    <property type="entry name" value="Ribosomal_uL1_CS"/>
</dbReference>
<evidence type="ECO:0000256" key="4">
    <source>
        <dbReference type="ARBA" id="ARBA00022845"/>
    </source>
</evidence>
<organism evidence="11 12">
    <name type="scientific">candidate division NPL-UPA2 bacterium Unc8</name>
    <dbReference type="NCBI Taxonomy" id="1980939"/>
    <lineage>
        <taxon>Bacteria</taxon>
    </lineage>
</organism>
<keyword evidence="6 9" id="KW-0689">Ribosomal protein</keyword>